<sequence length="212" mass="22905">MSALPDALPAPHPNPLAETLARLDARIAEAGADRGRLLDVRALAERTALGEGEVRGLLDGGAPVADRVDDRVRGRVRALHEAYVARSGKRAGEVGREVAERLSISPEWARRLLLGRKMPNVPDLTELAAFFGIEEGVRFFTDPAAAVLNRELGRALAELEGDADDDGPLVEFATRHGVVTLALRGQRLTRRKQEALAVMLEGLLGVDDEEAR</sequence>
<reference evidence="1 2" key="1">
    <citation type="submission" date="2019-10" db="EMBL/GenBank/DDBJ databases">
        <title>Streptomyces sp. strain GY16 isolated from leaves of Broussonetia papyrifera.</title>
        <authorList>
            <person name="Mo P."/>
        </authorList>
    </citation>
    <scope>NUCLEOTIDE SEQUENCE [LARGE SCALE GENOMIC DNA]</scope>
    <source>
        <strain evidence="1 2">GY16</strain>
    </source>
</reference>
<dbReference type="InterPro" id="IPR010982">
    <property type="entry name" value="Lambda_DNA-bd_dom_sf"/>
</dbReference>
<dbReference type="AlphaFoldDB" id="A0A5P8K1G4"/>
<proteinExistence type="predicted"/>
<evidence type="ECO:0000313" key="2">
    <source>
        <dbReference type="Proteomes" id="UP000327294"/>
    </source>
</evidence>
<name>A0A5P8K1G4_9ACTN</name>
<protein>
    <submittedName>
        <fullName evidence="1">Transcriptional regulator</fullName>
    </submittedName>
</protein>
<dbReference type="EMBL" id="CP045096">
    <property type="protein sequence ID" value="QFQ96971.1"/>
    <property type="molecule type" value="Genomic_DNA"/>
</dbReference>
<dbReference type="RefSeq" id="WP_152168459.1">
    <property type="nucleotide sequence ID" value="NZ_CP045096.1"/>
</dbReference>
<dbReference type="Gene3D" id="1.10.260.40">
    <property type="entry name" value="lambda repressor-like DNA-binding domains"/>
    <property type="match status" value="1"/>
</dbReference>
<organism evidence="1 2">
    <name type="scientific">Streptomyces phaeolivaceus</name>
    <dbReference type="NCBI Taxonomy" id="2653200"/>
    <lineage>
        <taxon>Bacteria</taxon>
        <taxon>Bacillati</taxon>
        <taxon>Actinomycetota</taxon>
        <taxon>Actinomycetes</taxon>
        <taxon>Kitasatosporales</taxon>
        <taxon>Streptomycetaceae</taxon>
        <taxon>Streptomyces</taxon>
    </lineage>
</organism>
<dbReference type="GO" id="GO:0003677">
    <property type="term" value="F:DNA binding"/>
    <property type="evidence" value="ECO:0007669"/>
    <property type="project" value="InterPro"/>
</dbReference>
<keyword evidence="2" id="KW-1185">Reference proteome</keyword>
<dbReference type="KEGG" id="sphv:F9278_12940"/>
<accession>A0A5P8K1G4</accession>
<evidence type="ECO:0000313" key="1">
    <source>
        <dbReference type="EMBL" id="QFQ96971.1"/>
    </source>
</evidence>
<gene>
    <name evidence="1" type="ORF">F9278_12940</name>
</gene>
<dbReference type="Proteomes" id="UP000327294">
    <property type="component" value="Chromosome"/>
</dbReference>